<reference evidence="4" key="2">
    <citation type="submission" date="2016-06" db="UniProtKB">
        <authorList>
            <consortium name="WormBaseParasite"/>
        </authorList>
    </citation>
    <scope>IDENTIFICATION</scope>
</reference>
<accession>A0A183BW18</accession>
<proteinExistence type="predicted"/>
<sequence length="284" mass="30073">MFKKSARTGHCVGTEFNTSNEELLRREPIPFWSASSYSQLSKMVISPAVETLMLPHLGLAFLMAIILGGSIMGILWVCSGGGGDGGGGDDGDDGSSDSSHSSSSDSDSSSDSSSNDSDEDEPAVAGGGGDDNDDDNFDNNGGNNNNLAAYWVWQHEKLAQIQQHVDDELLPGFDQQQPAMLPSECAGGGAPNSSLLFSSAFSFPPLTIFAGHWVQVWPTLLALSLDGQRAELPVKRFVWASFPTTAKKSKLHCVCSRLDEDQSLVGKLGKPGWPSWGGGLGMTT</sequence>
<keyword evidence="2" id="KW-0472">Membrane</keyword>
<organism evidence="3 4">
    <name type="scientific">Globodera pallida</name>
    <name type="common">Potato cyst nematode worm</name>
    <name type="synonym">Heterodera pallida</name>
    <dbReference type="NCBI Taxonomy" id="36090"/>
    <lineage>
        <taxon>Eukaryota</taxon>
        <taxon>Metazoa</taxon>
        <taxon>Ecdysozoa</taxon>
        <taxon>Nematoda</taxon>
        <taxon>Chromadorea</taxon>
        <taxon>Rhabditida</taxon>
        <taxon>Tylenchina</taxon>
        <taxon>Tylenchomorpha</taxon>
        <taxon>Tylenchoidea</taxon>
        <taxon>Heteroderidae</taxon>
        <taxon>Heteroderinae</taxon>
        <taxon>Globodera</taxon>
    </lineage>
</organism>
<name>A0A183BW18_GLOPA</name>
<dbReference type="WBParaSite" id="GPLIN_000480600">
    <property type="protein sequence ID" value="GPLIN_000480600"/>
    <property type="gene ID" value="GPLIN_000480600"/>
</dbReference>
<evidence type="ECO:0000313" key="3">
    <source>
        <dbReference type="Proteomes" id="UP000050741"/>
    </source>
</evidence>
<keyword evidence="3" id="KW-1185">Reference proteome</keyword>
<dbReference type="Proteomes" id="UP000050741">
    <property type="component" value="Unassembled WGS sequence"/>
</dbReference>
<keyword evidence="2" id="KW-1133">Transmembrane helix</keyword>
<feature type="transmembrane region" description="Helical" evidence="2">
    <location>
        <begin position="52"/>
        <end position="77"/>
    </location>
</feature>
<feature type="region of interest" description="Disordered" evidence="1">
    <location>
        <begin position="86"/>
        <end position="141"/>
    </location>
</feature>
<reference evidence="3" key="1">
    <citation type="submission" date="2014-05" db="EMBL/GenBank/DDBJ databases">
        <title>The genome and life-stage specific transcriptomes of Globodera pallida elucidate key aspects of plant parasitism by a cyst nematode.</title>
        <authorList>
            <person name="Cotton J.A."/>
            <person name="Lilley C.J."/>
            <person name="Jones L.M."/>
            <person name="Kikuchi T."/>
            <person name="Reid A.J."/>
            <person name="Thorpe P."/>
            <person name="Tsai I.J."/>
            <person name="Beasley H."/>
            <person name="Blok V."/>
            <person name="Cock P.J.A."/>
            <person name="Van den Akker S.E."/>
            <person name="Holroyd N."/>
            <person name="Hunt M."/>
            <person name="Mantelin S."/>
            <person name="Naghra H."/>
            <person name="Pain A."/>
            <person name="Palomares-Rius J.E."/>
            <person name="Zarowiecki M."/>
            <person name="Berriman M."/>
            <person name="Jones J.T."/>
            <person name="Urwin P.E."/>
        </authorList>
    </citation>
    <scope>NUCLEOTIDE SEQUENCE [LARGE SCALE GENOMIC DNA]</scope>
    <source>
        <strain evidence="3">Lindley</strain>
    </source>
</reference>
<evidence type="ECO:0000256" key="2">
    <source>
        <dbReference type="SAM" id="Phobius"/>
    </source>
</evidence>
<keyword evidence="2" id="KW-0812">Transmembrane</keyword>
<evidence type="ECO:0000256" key="1">
    <source>
        <dbReference type="SAM" id="MobiDB-lite"/>
    </source>
</evidence>
<dbReference type="AlphaFoldDB" id="A0A183BW18"/>
<evidence type="ECO:0000313" key="4">
    <source>
        <dbReference type="WBParaSite" id="GPLIN_000480600"/>
    </source>
</evidence>
<protein>
    <submittedName>
        <fullName evidence="4">Uncharacterized protein</fullName>
    </submittedName>
</protein>
<feature type="compositionally biased region" description="Low complexity" evidence="1">
    <location>
        <begin position="96"/>
        <end position="115"/>
    </location>
</feature>